<organism evidence="1 2">
    <name type="scientific">Trifolium pratense</name>
    <name type="common">Red clover</name>
    <dbReference type="NCBI Taxonomy" id="57577"/>
    <lineage>
        <taxon>Eukaryota</taxon>
        <taxon>Viridiplantae</taxon>
        <taxon>Streptophyta</taxon>
        <taxon>Embryophyta</taxon>
        <taxon>Tracheophyta</taxon>
        <taxon>Spermatophyta</taxon>
        <taxon>Magnoliopsida</taxon>
        <taxon>eudicotyledons</taxon>
        <taxon>Gunneridae</taxon>
        <taxon>Pentapetalae</taxon>
        <taxon>rosids</taxon>
        <taxon>fabids</taxon>
        <taxon>Fabales</taxon>
        <taxon>Fabaceae</taxon>
        <taxon>Papilionoideae</taxon>
        <taxon>50 kb inversion clade</taxon>
        <taxon>NPAAA clade</taxon>
        <taxon>Hologalegina</taxon>
        <taxon>IRL clade</taxon>
        <taxon>Trifolieae</taxon>
        <taxon>Trifolium</taxon>
    </lineage>
</organism>
<proteinExistence type="predicted"/>
<evidence type="ECO:0000313" key="1">
    <source>
        <dbReference type="EMBL" id="CAJ2641331.1"/>
    </source>
</evidence>
<comment type="caution">
    <text evidence="1">The sequence shown here is derived from an EMBL/GenBank/DDBJ whole genome shotgun (WGS) entry which is preliminary data.</text>
</comment>
<reference evidence="1" key="1">
    <citation type="submission" date="2023-10" db="EMBL/GenBank/DDBJ databases">
        <authorList>
            <person name="Rodriguez Cubillos JULIANA M."/>
            <person name="De Vega J."/>
        </authorList>
    </citation>
    <scope>NUCLEOTIDE SEQUENCE</scope>
</reference>
<keyword evidence="2" id="KW-1185">Reference proteome</keyword>
<gene>
    <name evidence="1" type="ORF">MILVUS5_LOCUS10997</name>
</gene>
<evidence type="ECO:0000313" key="2">
    <source>
        <dbReference type="Proteomes" id="UP001177021"/>
    </source>
</evidence>
<sequence length="966" mass="108356">MGSKGLDVASELVGFMDGLPVKSLHQLLNSDSHGVCIVAAFFDSVVEGVDLWFNDDQSRDHPRFRMKMKVTHGDDVAVFSVFDKEVQKLAIETCPLMLSMICGEKQVLCLLFFCYGWRQEFIPSLLQGESCSLYPDEMEVLYGESYVWKVEPRDSHDFEKLPSFKVQSICNNAGVVDKFFEEYAMDPRTFVHPQPDLSSDHAYEASILCNSSCGSNDVACVDADLVVSPPFMGARVLKKWKAAYFLSSGGSSTVELVLIDKNGHKIQASIANDLVAAFDDQIVEGGVYQISFLNVGFNFGFYLPSYHRYKFDFNENSKVVPFANDLLPTYGLSLISFESVLKRTRYRHLVGRTLVVGVEGVTRIFANLLIHEIINYRNWSLQYSGLLGPIAHVPLSQTLEFLRDYPVRTIVELKANPELGVYIVNARICDIVKIDPWWFATCKCPRIYQKYLGDFHCEKCNARKFTAAPMVRLTFEVDDETGFALFEGFDSVLVSIAAPESSFKGLSTDKFYKAFRLIMGKSIMFIVRKIVHQTVRKSIMFFSGITSILLPGGRTAHSQFGIPLNLTKESCCKIVVKSDKAQLLAMASLIIWDEAPMISKFAFEAFERTLQDVMTDVDVNNANLLFGGKTVVFGGDFSQILPVIPKGTRADIVYATINSSYLWCKCRVLKLTQNMRLQYSSDPVENENLAIFAKWLLDIGDGKIGVFEDGDMIVEIPPDILVPCITNPIGYIVDSIYPSLLKDMYLPNFFEDRAILAPTLEIVEQINDYVLSLIPSDSREYLSCDSVSRCDKDAIVDHRWITTEFLNEIKCSGLPNHRLILKIGVPVMLLRNIDVSSGLCNGTRLIVTHLGFGVFGARVVSGRNIGSVVFIPRMRLLPSDATVSICFQRLQFPLCVCFAMSINKSQGQTLSHVGLYLPRSVFTHGQLYVALSRVKTRSGLKVMVTDVVVSITYLTSFTSRYGERRK</sequence>
<accession>A0ACB0J8J7</accession>
<dbReference type="Proteomes" id="UP001177021">
    <property type="component" value="Unassembled WGS sequence"/>
</dbReference>
<protein>
    <submittedName>
        <fullName evidence="1">Uncharacterized protein</fullName>
    </submittedName>
</protein>
<dbReference type="EMBL" id="CASHSV030000024">
    <property type="protein sequence ID" value="CAJ2641331.1"/>
    <property type="molecule type" value="Genomic_DNA"/>
</dbReference>
<name>A0ACB0J8J7_TRIPR</name>